<name>A0AAX2J952_9FUSO</name>
<dbReference type="InterPro" id="IPR009051">
    <property type="entry name" value="Helical_ferredxn"/>
</dbReference>
<dbReference type="RefSeq" id="WP_005977812.1">
    <property type="nucleotide sequence ID" value="NZ_BAABXY010000001.1"/>
</dbReference>
<accession>A0AAX2J952</accession>
<dbReference type="GO" id="GO:0046872">
    <property type="term" value="F:metal ion binding"/>
    <property type="evidence" value="ECO:0007669"/>
    <property type="project" value="UniProtKB-KW"/>
</dbReference>
<feature type="domain" description="4Fe-4S ferredoxin-type" evidence="4">
    <location>
        <begin position="228"/>
        <end position="259"/>
    </location>
</feature>
<evidence type="ECO:0000256" key="2">
    <source>
        <dbReference type="ARBA" id="ARBA00023004"/>
    </source>
</evidence>
<dbReference type="Proteomes" id="UP000249008">
    <property type="component" value="Chromosome 1"/>
</dbReference>
<reference evidence="5 6" key="1">
    <citation type="submission" date="2018-06" db="EMBL/GenBank/DDBJ databases">
        <authorList>
            <consortium name="Pathogen Informatics"/>
            <person name="Doyle S."/>
        </authorList>
    </citation>
    <scope>NUCLEOTIDE SEQUENCE [LARGE SCALE GENOMIC DNA]</scope>
    <source>
        <strain evidence="5 6">NCTC12112</strain>
    </source>
</reference>
<keyword evidence="2" id="KW-0408">Iron</keyword>
<gene>
    <name evidence="5" type="ORF">NCTC12112_01233</name>
</gene>
<sequence length="342" mass="38963">MKKVLKSRLTELWEAINNSFDLFLPMENGTLVNFGSYAADKNVRLDVLKTSSSVKEFVFPQTETYLKFKNTRKKLELTPVNVEGRDYVLFGVRNCDAASFKIMDNIFLREPVDTYYRAHRAKGIIVTMACNSPEETCFCSAFGIDAAEASPASDIVTWDMGDYILWEAKTEKGEKLTAAVSSVLEDAEDVNALETLKKEIKEKMESLPLKDLDPKKITKEQQELFDMEDFWGDISKKCLACGSCTFVCPTCHCYDVKDYDGGNAGERYRCWDSCMISDFTRMAHGNPRTSQLQRVRQRFMHKLVYYPKNHEGMYSCVGCGRCVEKCPVGLNIVRVIKRLGEE</sequence>
<dbReference type="PROSITE" id="PS51379">
    <property type="entry name" value="4FE4S_FER_2"/>
    <property type="match status" value="2"/>
</dbReference>
<evidence type="ECO:0000313" key="6">
    <source>
        <dbReference type="Proteomes" id="UP000249008"/>
    </source>
</evidence>
<dbReference type="KEGG" id="ful:C4N20_13340"/>
<protein>
    <submittedName>
        <fullName evidence="5">Anaerobic sulfite reductase subunit A</fullName>
    </submittedName>
</protein>
<dbReference type="GO" id="GO:0051536">
    <property type="term" value="F:iron-sulfur cluster binding"/>
    <property type="evidence" value="ECO:0007669"/>
    <property type="project" value="UniProtKB-KW"/>
</dbReference>
<proteinExistence type="predicted"/>
<feature type="domain" description="4Fe-4S ferredoxin-type" evidence="4">
    <location>
        <begin position="305"/>
        <end position="338"/>
    </location>
</feature>
<dbReference type="InterPro" id="IPR017896">
    <property type="entry name" value="4Fe4S_Fe-S-bd"/>
</dbReference>
<evidence type="ECO:0000256" key="3">
    <source>
        <dbReference type="ARBA" id="ARBA00023014"/>
    </source>
</evidence>
<dbReference type="PANTHER" id="PTHR40447">
    <property type="entry name" value="ANAEROBIC SULFITE REDUCTASE SUBUNIT A"/>
    <property type="match status" value="1"/>
</dbReference>
<dbReference type="PANTHER" id="PTHR40447:SF1">
    <property type="entry name" value="ANAEROBIC SULFITE REDUCTASE SUBUNIT A"/>
    <property type="match status" value="1"/>
</dbReference>
<dbReference type="EMBL" id="LS483487">
    <property type="protein sequence ID" value="SQJ01878.1"/>
    <property type="molecule type" value="Genomic_DNA"/>
</dbReference>
<dbReference type="Pfam" id="PF17179">
    <property type="entry name" value="Fer4_22"/>
    <property type="match status" value="1"/>
</dbReference>
<dbReference type="InterPro" id="IPR017900">
    <property type="entry name" value="4Fe4S_Fe_S_CS"/>
</dbReference>
<evidence type="ECO:0000259" key="4">
    <source>
        <dbReference type="PROSITE" id="PS51379"/>
    </source>
</evidence>
<dbReference type="AlphaFoldDB" id="A0AAX2J952"/>
<organism evidence="5 6">
    <name type="scientific">Fusobacterium ulcerans</name>
    <dbReference type="NCBI Taxonomy" id="861"/>
    <lineage>
        <taxon>Bacteria</taxon>
        <taxon>Fusobacteriati</taxon>
        <taxon>Fusobacteriota</taxon>
        <taxon>Fusobacteriia</taxon>
        <taxon>Fusobacteriales</taxon>
        <taxon>Fusobacteriaceae</taxon>
        <taxon>Fusobacterium</taxon>
    </lineage>
</organism>
<dbReference type="PROSITE" id="PS00198">
    <property type="entry name" value="4FE4S_FER_1"/>
    <property type="match status" value="2"/>
</dbReference>
<keyword evidence="1" id="KW-0479">Metal-binding</keyword>
<dbReference type="Gene3D" id="1.10.1060.10">
    <property type="entry name" value="Alpha-helical ferredoxin"/>
    <property type="match status" value="1"/>
</dbReference>
<dbReference type="SUPFAM" id="SSF46548">
    <property type="entry name" value="alpha-helical ferredoxin"/>
    <property type="match status" value="1"/>
</dbReference>
<evidence type="ECO:0000256" key="1">
    <source>
        <dbReference type="ARBA" id="ARBA00022723"/>
    </source>
</evidence>
<evidence type="ECO:0000313" key="5">
    <source>
        <dbReference type="EMBL" id="SQJ01878.1"/>
    </source>
</evidence>
<keyword evidence="3" id="KW-0411">Iron-sulfur</keyword>
<dbReference type="GeneID" id="78455804"/>